<gene>
    <name evidence="2" type="ORF">CMC5_009740</name>
</gene>
<dbReference type="OrthoDB" id="9799122at2"/>
<accession>A0A0K1E8E1</accession>
<evidence type="ECO:0000259" key="1">
    <source>
        <dbReference type="Pfam" id="PF01323"/>
    </source>
</evidence>
<evidence type="ECO:0000313" key="2">
    <source>
        <dbReference type="EMBL" id="AKT36853.1"/>
    </source>
</evidence>
<dbReference type="Pfam" id="PF01323">
    <property type="entry name" value="DSBA"/>
    <property type="match status" value="1"/>
</dbReference>
<organism evidence="2 3">
    <name type="scientific">Chondromyces crocatus</name>
    <dbReference type="NCBI Taxonomy" id="52"/>
    <lineage>
        <taxon>Bacteria</taxon>
        <taxon>Pseudomonadati</taxon>
        <taxon>Myxococcota</taxon>
        <taxon>Polyangia</taxon>
        <taxon>Polyangiales</taxon>
        <taxon>Polyangiaceae</taxon>
        <taxon>Chondromyces</taxon>
    </lineage>
</organism>
<keyword evidence="3" id="KW-1185">Reference proteome</keyword>
<dbReference type="CDD" id="cd03024">
    <property type="entry name" value="DsbA_FrnE"/>
    <property type="match status" value="1"/>
</dbReference>
<dbReference type="EMBL" id="CP012159">
    <property type="protein sequence ID" value="AKT36853.1"/>
    <property type="molecule type" value="Genomic_DNA"/>
</dbReference>
<dbReference type="STRING" id="52.CMC5_009740"/>
<dbReference type="GO" id="GO:0016491">
    <property type="term" value="F:oxidoreductase activity"/>
    <property type="evidence" value="ECO:0007669"/>
    <property type="project" value="InterPro"/>
</dbReference>
<proteinExistence type="predicted"/>
<dbReference type="KEGG" id="ccro:CMC5_009740"/>
<dbReference type="PANTHER" id="PTHR13887:SF41">
    <property type="entry name" value="THIOREDOXIN SUPERFAMILY PROTEIN"/>
    <property type="match status" value="1"/>
</dbReference>
<protein>
    <submittedName>
        <fullName evidence="2">DSBA oxidoreductase</fullName>
    </submittedName>
</protein>
<sequence length="237" mass="25796">MLCMKVEIWSDVACPWCYIGKRRFERALAQFENGEQLQVSWRSFELQPDAPQVREEKLVALLARSKGMRPEQAEALVAHVAEVGREDGLTLDFDQVRGANTFLAHQLIHLAGAHGLQDAAKERLLRAYFSEGAVVSELETLVRLAVEIGLDEGSAREALTGGTFAEAVRADEQEARELGVRGVPFFVLDRRYAVSGAQPVEAFLEALRAAWSDAHERTEAGGEAGAACGADGCDGPS</sequence>
<dbReference type="PATRIC" id="fig|52.7.peg.1042"/>
<dbReference type="Gene3D" id="3.40.30.10">
    <property type="entry name" value="Glutaredoxin"/>
    <property type="match status" value="1"/>
</dbReference>
<name>A0A0K1E8E1_CHOCO</name>
<dbReference type="InterPro" id="IPR036249">
    <property type="entry name" value="Thioredoxin-like_sf"/>
</dbReference>
<dbReference type="SUPFAM" id="SSF52833">
    <property type="entry name" value="Thioredoxin-like"/>
    <property type="match status" value="1"/>
</dbReference>
<evidence type="ECO:0000313" key="3">
    <source>
        <dbReference type="Proteomes" id="UP000067626"/>
    </source>
</evidence>
<dbReference type="PANTHER" id="PTHR13887">
    <property type="entry name" value="GLUTATHIONE S-TRANSFERASE KAPPA"/>
    <property type="match status" value="1"/>
</dbReference>
<dbReference type="Proteomes" id="UP000067626">
    <property type="component" value="Chromosome"/>
</dbReference>
<dbReference type="AlphaFoldDB" id="A0A0K1E8E1"/>
<reference evidence="2 3" key="1">
    <citation type="submission" date="2015-07" db="EMBL/GenBank/DDBJ databases">
        <title>Genome analysis of myxobacterium Chondromyces crocatus Cm c5 reveals a high potential for natural compound synthesis and the genetic basis for the loss of fruiting body formation.</title>
        <authorList>
            <person name="Zaburannyi N."/>
            <person name="Bunk B."/>
            <person name="Maier J."/>
            <person name="Overmann J."/>
            <person name="Mueller R."/>
        </authorList>
    </citation>
    <scope>NUCLEOTIDE SEQUENCE [LARGE SCALE GENOMIC DNA]</scope>
    <source>
        <strain evidence="2 3">Cm c5</strain>
    </source>
</reference>
<feature type="domain" description="DSBA-like thioredoxin" evidence="1">
    <location>
        <begin position="6"/>
        <end position="207"/>
    </location>
</feature>
<dbReference type="InterPro" id="IPR001853">
    <property type="entry name" value="DSBA-like_thioredoxin_dom"/>
</dbReference>